<gene>
    <name evidence="2" type="ORF">EJ06DRAFT_573847</name>
</gene>
<proteinExistence type="predicted"/>
<reference evidence="2" key="1">
    <citation type="journal article" date="2020" name="Stud. Mycol.">
        <title>101 Dothideomycetes genomes: a test case for predicting lifestyles and emergence of pathogens.</title>
        <authorList>
            <person name="Haridas S."/>
            <person name="Albert R."/>
            <person name="Binder M."/>
            <person name="Bloem J."/>
            <person name="Labutti K."/>
            <person name="Salamov A."/>
            <person name="Andreopoulos B."/>
            <person name="Baker S."/>
            <person name="Barry K."/>
            <person name="Bills G."/>
            <person name="Bluhm B."/>
            <person name="Cannon C."/>
            <person name="Castanera R."/>
            <person name="Culley D."/>
            <person name="Daum C."/>
            <person name="Ezra D."/>
            <person name="Gonzalez J."/>
            <person name="Henrissat B."/>
            <person name="Kuo A."/>
            <person name="Liang C."/>
            <person name="Lipzen A."/>
            <person name="Lutzoni F."/>
            <person name="Magnuson J."/>
            <person name="Mondo S."/>
            <person name="Nolan M."/>
            <person name="Ohm R."/>
            <person name="Pangilinan J."/>
            <person name="Park H.-J."/>
            <person name="Ramirez L."/>
            <person name="Alfaro M."/>
            <person name="Sun H."/>
            <person name="Tritt A."/>
            <person name="Yoshinaga Y."/>
            <person name="Zwiers L.-H."/>
            <person name="Turgeon B."/>
            <person name="Goodwin S."/>
            <person name="Spatafora J."/>
            <person name="Crous P."/>
            <person name="Grigoriev I."/>
        </authorList>
    </citation>
    <scope>NUCLEOTIDE SEQUENCE</scope>
    <source>
        <strain evidence="2">CBS 262.69</strain>
    </source>
</reference>
<evidence type="ECO:0000256" key="1">
    <source>
        <dbReference type="SAM" id="MobiDB-lite"/>
    </source>
</evidence>
<feature type="compositionally biased region" description="Basic and acidic residues" evidence="1">
    <location>
        <begin position="124"/>
        <end position="133"/>
    </location>
</feature>
<feature type="compositionally biased region" description="Acidic residues" evidence="1">
    <location>
        <begin position="63"/>
        <end position="72"/>
    </location>
</feature>
<name>A0A6G1I2C1_9PEZI</name>
<evidence type="ECO:0000313" key="3">
    <source>
        <dbReference type="Proteomes" id="UP000799640"/>
    </source>
</evidence>
<dbReference type="EMBL" id="ML996691">
    <property type="protein sequence ID" value="KAF2402219.1"/>
    <property type="molecule type" value="Genomic_DNA"/>
</dbReference>
<dbReference type="AlphaFoldDB" id="A0A6G1I2C1"/>
<dbReference type="Proteomes" id="UP000799640">
    <property type="component" value="Unassembled WGS sequence"/>
</dbReference>
<accession>A0A6G1I2C1</accession>
<organism evidence="2 3">
    <name type="scientific">Trichodelitschia bisporula</name>
    <dbReference type="NCBI Taxonomy" id="703511"/>
    <lineage>
        <taxon>Eukaryota</taxon>
        <taxon>Fungi</taxon>
        <taxon>Dikarya</taxon>
        <taxon>Ascomycota</taxon>
        <taxon>Pezizomycotina</taxon>
        <taxon>Dothideomycetes</taxon>
        <taxon>Dothideomycetes incertae sedis</taxon>
        <taxon>Phaeotrichales</taxon>
        <taxon>Phaeotrichaceae</taxon>
        <taxon>Trichodelitschia</taxon>
    </lineage>
</organism>
<keyword evidence="3" id="KW-1185">Reference proteome</keyword>
<evidence type="ECO:0000313" key="2">
    <source>
        <dbReference type="EMBL" id="KAF2402219.1"/>
    </source>
</evidence>
<protein>
    <submittedName>
        <fullName evidence="2">Uncharacterized protein</fullName>
    </submittedName>
</protein>
<feature type="region of interest" description="Disordered" evidence="1">
    <location>
        <begin position="58"/>
        <end position="171"/>
    </location>
</feature>
<sequence>MSLPPPMASLGVLRGTVRPYVEEGQTCRMSHICPTDIGDEEAKGGGCMKPNVIRGTAVHGEDESSDEDEDHDDTQPIRKCGRPSYGYSSGYICPDGGTNQGSRYSSGKHRLDGDSGSDTDDDAEANRRNRDRSVAIPARKAATQPTSSDLPVRKTRAPSQLLDSLPTAPMTRPRPTYRGLLYGDFHAHDSRWARCLQPVQRLQHAA</sequence>